<dbReference type="SMART" id="SM00091">
    <property type="entry name" value="PAS"/>
    <property type="match status" value="1"/>
</dbReference>
<dbReference type="Gene3D" id="1.10.287.130">
    <property type="match status" value="1"/>
</dbReference>
<keyword evidence="3 6" id="KW-0597">Phosphoprotein</keyword>
<feature type="coiled-coil region" evidence="7">
    <location>
        <begin position="120"/>
        <end position="161"/>
    </location>
</feature>
<evidence type="ECO:0000256" key="4">
    <source>
        <dbReference type="ARBA" id="ARBA00022679"/>
    </source>
</evidence>
<comment type="catalytic activity">
    <reaction evidence="1">
        <text>ATP + protein L-histidine = ADP + protein N-phospho-L-histidine.</text>
        <dbReference type="EC" id="2.7.13.3"/>
    </reaction>
</comment>
<feature type="modified residue" description="4-aspartylphosphate" evidence="6">
    <location>
        <position position="457"/>
    </location>
</feature>
<keyword evidence="11" id="KW-1185">Reference proteome</keyword>
<reference evidence="10 11" key="1">
    <citation type="submission" date="2021-07" db="EMBL/GenBank/DDBJ databases">
        <title>Characterization of Violacein-producing bacteria and related species.</title>
        <authorList>
            <person name="Wilson H.S."/>
            <person name="De Leon M.E."/>
        </authorList>
    </citation>
    <scope>NUCLEOTIDE SEQUENCE [LARGE SCALE GENOMIC DNA]</scope>
    <source>
        <strain evidence="10 11">HSC-2F05</strain>
    </source>
</reference>
<evidence type="ECO:0000256" key="1">
    <source>
        <dbReference type="ARBA" id="ARBA00000085"/>
    </source>
</evidence>
<dbReference type="RefSeq" id="WP_225238261.1">
    <property type="nucleotide sequence ID" value="NZ_JAHYBX010000002.1"/>
</dbReference>
<keyword evidence="4" id="KW-0808">Transferase</keyword>
<comment type="caution">
    <text evidence="10">The sequence shown here is derived from an EMBL/GenBank/DDBJ whole genome shotgun (WGS) entry which is preliminary data.</text>
</comment>
<dbReference type="EMBL" id="JAHYBX010000002">
    <property type="protein sequence ID" value="MCA1855900.1"/>
    <property type="molecule type" value="Genomic_DNA"/>
</dbReference>
<dbReference type="Pfam" id="PF00512">
    <property type="entry name" value="HisKA"/>
    <property type="match status" value="1"/>
</dbReference>
<dbReference type="PRINTS" id="PR00344">
    <property type="entry name" value="BCTRLSENSOR"/>
</dbReference>
<dbReference type="Pfam" id="PF02518">
    <property type="entry name" value="HATPase_c"/>
    <property type="match status" value="1"/>
</dbReference>
<dbReference type="InterPro" id="IPR001789">
    <property type="entry name" value="Sig_transdc_resp-reg_receiver"/>
</dbReference>
<dbReference type="Pfam" id="PF00072">
    <property type="entry name" value="Response_reg"/>
    <property type="match status" value="1"/>
</dbReference>
<evidence type="ECO:0000256" key="2">
    <source>
        <dbReference type="ARBA" id="ARBA00012438"/>
    </source>
</evidence>
<dbReference type="Gene3D" id="3.30.565.10">
    <property type="entry name" value="Histidine kinase-like ATPase, C-terminal domain"/>
    <property type="match status" value="1"/>
</dbReference>
<dbReference type="Proteomes" id="UP001198602">
    <property type="component" value="Unassembled WGS sequence"/>
</dbReference>
<evidence type="ECO:0000259" key="9">
    <source>
        <dbReference type="PROSITE" id="PS50110"/>
    </source>
</evidence>
<organism evidence="10 11">
    <name type="scientific">Massilia hydrophila</name>
    <dbReference type="NCBI Taxonomy" id="3044279"/>
    <lineage>
        <taxon>Bacteria</taxon>
        <taxon>Pseudomonadati</taxon>
        <taxon>Pseudomonadota</taxon>
        <taxon>Betaproteobacteria</taxon>
        <taxon>Burkholderiales</taxon>
        <taxon>Oxalobacteraceae</taxon>
        <taxon>Telluria group</taxon>
        <taxon>Massilia</taxon>
    </lineage>
</organism>
<dbReference type="PROSITE" id="PS50110">
    <property type="entry name" value="RESPONSE_REGULATORY"/>
    <property type="match status" value="1"/>
</dbReference>
<dbReference type="CDD" id="cd00130">
    <property type="entry name" value="PAS"/>
    <property type="match status" value="1"/>
</dbReference>
<dbReference type="InterPro" id="IPR035965">
    <property type="entry name" value="PAS-like_dom_sf"/>
</dbReference>
<feature type="domain" description="Histidine kinase" evidence="8">
    <location>
        <begin position="168"/>
        <end position="385"/>
    </location>
</feature>
<evidence type="ECO:0000256" key="7">
    <source>
        <dbReference type="SAM" id="Coils"/>
    </source>
</evidence>
<dbReference type="InterPro" id="IPR036097">
    <property type="entry name" value="HisK_dim/P_sf"/>
</dbReference>
<dbReference type="InterPro" id="IPR004358">
    <property type="entry name" value="Sig_transdc_His_kin-like_C"/>
</dbReference>
<dbReference type="SUPFAM" id="SSF47384">
    <property type="entry name" value="Homodimeric domain of signal transducing histidine kinase"/>
    <property type="match status" value="1"/>
</dbReference>
<dbReference type="Gene3D" id="3.40.50.2300">
    <property type="match status" value="1"/>
</dbReference>
<dbReference type="SUPFAM" id="SSF55874">
    <property type="entry name" value="ATPase domain of HSP90 chaperone/DNA topoisomerase II/histidine kinase"/>
    <property type="match status" value="1"/>
</dbReference>
<dbReference type="InterPro" id="IPR000014">
    <property type="entry name" value="PAS"/>
</dbReference>
<dbReference type="CDD" id="cd17580">
    <property type="entry name" value="REC_2_DhkD-like"/>
    <property type="match status" value="1"/>
</dbReference>
<evidence type="ECO:0000313" key="10">
    <source>
        <dbReference type="EMBL" id="MCA1855900.1"/>
    </source>
</evidence>
<dbReference type="PANTHER" id="PTHR43047:SF72">
    <property type="entry name" value="OSMOSENSING HISTIDINE PROTEIN KINASE SLN1"/>
    <property type="match status" value="1"/>
</dbReference>
<evidence type="ECO:0000313" key="11">
    <source>
        <dbReference type="Proteomes" id="UP001198602"/>
    </source>
</evidence>
<dbReference type="SUPFAM" id="SSF52172">
    <property type="entry name" value="CheY-like"/>
    <property type="match status" value="1"/>
</dbReference>
<accession>A0ABS7Y876</accession>
<dbReference type="InterPro" id="IPR011006">
    <property type="entry name" value="CheY-like_superfamily"/>
</dbReference>
<dbReference type="SMART" id="SM00448">
    <property type="entry name" value="REC"/>
    <property type="match status" value="1"/>
</dbReference>
<protein>
    <recommendedName>
        <fullName evidence="2">histidine kinase</fullName>
        <ecNumber evidence="2">2.7.13.3</ecNumber>
    </recommendedName>
</protein>
<dbReference type="InterPro" id="IPR003661">
    <property type="entry name" value="HisK_dim/P_dom"/>
</dbReference>
<dbReference type="PANTHER" id="PTHR43047">
    <property type="entry name" value="TWO-COMPONENT HISTIDINE PROTEIN KINASE"/>
    <property type="match status" value="1"/>
</dbReference>
<dbReference type="InterPro" id="IPR036890">
    <property type="entry name" value="HATPase_C_sf"/>
</dbReference>
<dbReference type="InterPro" id="IPR003594">
    <property type="entry name" value="HATPase_dom"/>
</dbReference>
<dbReference type="Gene3D" id="3.30.450.20">
    <property type="entry name" value="PAS domain"/>
    <property type="match status" value="1"/>
</dbReference>
<dbReference type="CDD" id="cd00082">
    <property type="entry name" value="HisKA"/>
    <property type="match status" value="1"/>
</dbReference>
<evidence type="ECO:0000256" key="6">
    <source>
        <dbReference type="PROSITE-ProRule" id="PRU00169"/>
    </source>
</evidence>
<dbReference type="SMART" id="SM00387">
    <property type="entry name" value="HATPase_c"/>
    <property type="match status" value="1"/>
</dbReference>
<proteinExistence type="predicted"/>
<evidence type="ECO:0000259" key="8">
    <source>
        <dbReference type="PROSITE" id="PS50109"/>
    </source>
</evidence>
<dbReference type="SMART" id="SM00388">
    <property type="entry name" value="HisKA"/>
    <property type="match status" value="1"/>
</dbReference>
<dbReference type="PROSITE" id="PS50109">
    <property type="entry name" value="HIS_KIN"/>
    <property type="match status" value="1"/>
</dbReference>
<name>A0ABS7Y876_9BURK</name>
<keyword evidence="7" id="KW-0175">Coiled coil</keyword>
<sequence length="532" mass="57714">MPPALPHGELLFADAACALLITATDGLVLRANDTACTWLGYEHAELAGTVRMRELLPVGARLFYHTHCQPILEVQGSVAEIQVDLRTRSQERLPVLINIVRRQHEGHVLDHWAFFKATDRKAYERELLHARKAAEAALEARREADEALKHLNAQLSVADRRKDEFLATLSHELRNPLAPMRSALDVLTLKFAHSADSRLLQAFDRQLRHLTRLVDDLMEVSRITQGRMQLRRAPVDLNALVRGAAQDLAPAMEAARHTLRLSVTAAPLSVDGDATRLSQVVLNLLTNAAKYTPDGGRIELRLGCVDGMAEIEVSDNGIGIPADALANIFNMFSQLEPALERARGGLGIGLALVRGIVELHGGSIAAHSAGLGQGSCFSVRLPLAARADCPAPPVADGQSALAPAARVRVLVVDDNEDAAQTLALALECAGCELRIAHTAAQALELLAAFSPEVALLDIGLPDLNGYELARRMRQLPQGQGTVLIASTGWGQQKDRERAFEAGFDHHLTKPIDFALLQPLLHARETGAARQPR</sequence>
<evidence type="ECO:0000256" key="3">
    <source>
        <dbReference type="ARBA" id="ARBA00022553"/>
    </source>
</evidence>
<feature type="domain" description="Response regulatory" evidence="9">
    <location>
        <begin position="408"/>
        <end position="524"/>
    </location>
</feature>
<dbReference type="InterPro" id="IPR005467">
    <property type="entry name" value="His_kinase_dom"/>
</dbReference>
<dbReference type="CDD" id="cd00075">
    <property type="entry name" value="HATPase"/>
    <property type="match status" value="1"/>
</dbReference>
<gene>
    <name evidence="10" type="ORF">LE190_08165</name>
</gene>
<evidence type="ECO:0000256" key="5">
    <source>
        <dbReference type="ARBA" id="ARBA00022777"/>
    </source>
</evidence>
<keyword evidence="5" id="KW-0418">Kinase</keyword>
<dbReference type="EC" id="2.7.13.3" evidence="2"/>
<dbReference type="SUPFAM" id="SSF55785">
    <property type="entry name" value="PYP-like sensor domain (PAS domain)"/>
    <property type="match status" value="1"/>
</dbReference>